<dbReference type="OrthoDB" id="4508738at2759"/>
<proteinExistence type="predicted"/>
<feature type="region of interest" description="Disordered" evidence="1">
    <location>
        <begin position="189"/>
        <end position="208"/>
    </location>
</feature>
<dbReference type="AlphaFoldDB" id="A0A100IQ29"/>
<dbReference type="Proteomes" id="UP000068243">
    <property type="component" value="Unassembled WGS sequence"/>
</dbReference>
<sequence length="233" mass="25717">MCLTLTTKHPLCGCLTTTTFTPCRLIPWNRCIRREMIIVEGTRRRNNLLCEACSDSSSSRYSERRMNRLYTLMACLEGFDSSVEFDCLDVDDEQHGQDDGVQEFRLGEHGGYYSGDGGGGGSSGGSEGGWYGDGEGEGDVGEVEEYIESSSSEEELVVLRCDLSRVCDSIASSRVCHGTGVTGREKRRFGRGRVRGPKRRDTADEEDMEMDVAMARARVEDERVSSISTVSSI</sequence>
<evidence type="ECO:0000313" key="3">
    <source>
        <dbReference type="Proteomes" id="UP000068243"/>
    </source>
</evidence>
<feature type="region of interest" description="Disordered" evidence="1">
    <location>
        <begin position="112"/>
        <end position="139"/>
    </location>
</feature>
<name>A0A100IQ29_ASPNG</name>
<feature type="compositionally biased region" description="Gly residues" evidence="1">
    <location>
        <begin position="112"/>
        <end position="133"/>
    </location>
</feature>
<dbReference type="EMBL" id="BCMY01000014">
    <property type="protein sequence ID" value="GAQ45040.1"/>
    <property type="molecule type" value="Genomic_DNA"/>
</dbReference>
<protein>
    <submittedName>
        <fullName evidence="2">Uncharacterized protein</fullName>
    </submittedName>
</protein>
<feature type="compositionally biased region" description="Basic residues" evidence="1">
    <location>
        <begin position="189"/>
        <end position="198"/>
    </location>
</feature>
<comment type="caution">
    <text evidence="2">The sequence shown here is derived from an EMBL/GenBank/DDBJ whole genome shotgun (WGS) entry which is preliminary data.</text>
</comment>
<accession>A0A100IQ29</accession>
<dbReference type="OMA" id="HPLCGCL"/>
<evidence type="ECO:0000256" key="1">
    <source>
        <dbReference type="SAM" id="MobiDB-lite"/>
    </source>
</evidence>
<reference evidence="3" key="1">
    <citation type="journal article" date="2016" name="Genome Announc.">
        <title>Draft genome sequence of Aspergillus niger strain An76.</title>
        <authorList>
            <person name="Gong W."/>
            <person name="Cheng Z."/>
            <person name="Zhang H."/>
            <person name="Liu L."/>
            <person name="Gao P."/>
            <person name="Wang L."/>
        </authorList>
    </citation>
    <scope>NUCLEOTIDE SEQUENCE [LARGE SCALE GENOMIC DNA]</scope>
    <source>
        <strain evidence="3">An76</strain>
    </source>
</reference>
<organism evidence="2 3">
    <name type="scientific">Aspergillus niger</name>
    <dbReference type="NCBI Taxonomy" id="5061"/>
    <lineage>
        <taxon>Eukaryota</taxon>
        <taxon>Fungi</taxon>
        <taxon>Dikarya</taxon>
        <taxon>Ascomycota</taxon>
        <taxon>Pezizomycotina</taxon>
        <taxon>Eurotiomycetes</taxon>
        <taxon>Eurotiomycetidae</taxon>
        <taxon>Eurotiales</taxon>
        <taxon>Aspergillaceae</taxon>
        <taxon>Aspergillus</taxon>
        <taxon>Aspergillus subgen. Circumdati</taxon>
    </lineage>
</organism>
<evidence type="ECO:0000313" key="2">
    <source>
        <dbReference type="EMBL" id="GAQ45040.1"/>
    </source>
</evidence>
<gene>
    <name evidence="2" type="ORF">ABL_07701</name>
</gene>